<evidence type="ECO:0000313" key="2">
    <source>
        <dbReference type="Proteomes" id="UP000265520"/>
    </source>
</evidence>
<protein>
    <submittedName>
        <fullName evidence="1">Uncharacterized protein</fullName>
    </submittedName>
</protein>
<feature type="non-terminal residue" evidence="1">
    <location>
        <position position="1"/>
    </location>
</feature>
<dbReference type="EMBL" id="LXQA010256392">
    <property type="protein sequence ID" value="MCI38472.1"/>
    <property type="molecule type" value="Genomic_DNA"/>
</dbReference>
<sequence length="42" mass="4291">GGTMGEEGAEGALAVSLEERFGGGDDVVSVETWFLFIVGDEG</sequence>
<reference evidence="1 2" key="1">
    <citation type="journal article" date="2018" name="Front. Plant Sci.">
        <title>Red Clover (Trifolium pratense) and Zigzag Clover (T. medium) - A Picture of Genomic Similarities and Differences.</title>
        <authorList>
            <person name="Dluhosova J."/>
            <person name="Istvanek J."/>
            <person name="Nedelnik J."/>
            <person name="Repkova J."/>
        </authorList>
    </citation>
    <scope>NUCLEOTIDE SEQUENCE [LARGE SCALE GENOMIC DNA]</scope>
    <source>
        <strain evidence="2">cv. 10/8</strain>
        <tissue evidence="1">Leaf</tissue>
    </source>
</reference>
<accession>A0A392RQJ4</accession>
<evidence type="ECO:0000313" key="1">
    <source>
        <dbReference type="EMBL" id="MCI38472.1"/>
    </source>
</evidence>
<organism evidence="1 2">
    <name type="scientific">Trifolium medium</name>
    <dbReference type="NCBI Taxonomy" id="97028"/>
    <lineage>
        <taxon>Eukaryota</taxon>
        <taxon>Viridiplantae</taxon>
        <taxon>Streptophyta</taxon>
        <taxon>Embryophyta</taxon>
        <taxon>Tracheophyta</taxon>
        <taxon>Spermatophyta</taxon>
        <taxon>Magnoliopsida</taxon>
        <taxon>eudicotyledons</taxon>
        <taxon>Gunneridae</taxon>
        <taxon>Pentapetalae</taxon>
        <taxon>rosids</taxon>
        <taxon>fabids</taxon>
        <taxon>Fabales</taxon>
        <taxon>Fabaceae</taxon>
        <taxon>Papilionoideae</taxon>
        <taxon>50 kb inversion clade</taxon>
        <taxon>NPAAA clade</taxon>
        <taxon>Hologalegina</taxon>
        <taxon>IRL clade</taxon>
        <taxon>Trifolieae</taxon>
        <taxon>Trifolium</taxon>
    </lineage>
</organism>
<name>A0A392RQJ4_9FABA</name>
<keyword evidence="2" id="KW-1185">Reference proteome</keyword>
<proteinExistence type="predicted"/>
<dbReference type="Proteomes" id="UP000265520">
    <property type="component" value="Unassembled WGS sequence"/>
</dbReference>
<dbReference type="AlphaFoldDB" id="A0A392RQJ4"/>
<comment type="caution">
    <text evidence="1">The sequence shown here is derived from an EMBL/GenBank/DDBJ whole genome shotgun (WGS) entry which is preliminary data.</text>
</comment>